<reference evidence="2" key="1">
    <citation type="journal article" date="2017" name="Nat. Ecol. Evol.">
        <title>Genome expansion and lineage-specific genetic innovations in the forest pathogenic fungi Armillaria.</title>
        <authorList>
            <person name="Sipos G."/>
            <person name="Prasanna A.N."/>
            <person name="Walter M.C."/>
            <person name="O'Connor E."/>
            <person name="Balint B."/>
            <person name="Krizsan K."/>
            <person name="Kiss B."/>
            <person name="Hess J."/>
            <person name="Varga T."/>
            <person name="Slot J."/>
            <person name="Riley R."/>
            <person name="Boka B."/>
            <person name="Rigling D."/>
            <person name="Barry K."/>
            <person name="Lee J."/>
            <person name="Mihaltcheva S."/>
            <person name="LaButti K."/>
            <person name="Lipzen A."/>
            <person name="Waldron R."/>
            <person name="Moloney N.M."/>
            <person name="Sperisen C."/>
            <person name="Kredics L."/>
            <person name="Vagvoelgyi C."/>
            <person name="Patrignani A."/>
            <person name="Fitzpatrick D."/>
            <person name="Nagy I."/>
            <person name="Doyle S."/>
            <person name="Anderson J.B."/>
            <person name="Grigoriev I.V."/>
            <person name="Gueldener U."/>
            <person name="Muensterkoetter M."/>
            <person name="Nagy L.G."/>
        </authorList>
    </citation>
    <scope>NUCLEOTIDE SEQUENCE [LARGE SCALE GENOMIC DNA]</scope>
    <source>
        <strain evidence="2">C18/9</strain>
    </source>
</reference>
<dbReference type="AlphaFoldDB" id="A0A284S7B9"/>
<keyword evidence="2" id="KW-1185">Reference proteome</keyword>
<dbReference type="OMA" id="HANWDKE"/>
<sequence>MLSASIVLETPEFNTLVIVLLPFAVTKHITDWDEEWKTVSKEIITNIWNEYYKPTISVRNLVTLEEEAEDRDAGEFHDIDNYGTSPATSTLSSGNVLQDYLNEPPVSTCKDPLGHWNLMLDKLDPKSKKIKITGISALACMGLDFLSAPAVPTDVERIFLHGSLTVSKRHHGLSDESIRACTVLNSWGKCAGLLPDDELAEIFSNKARHKRDKVTE</sequence>
<evidence type="ECO:0000313" key="1">
    <source>
        <dbReference type="EMBL" id="SJL16901.1"/>
    </source>
</evidence>
<evidence type="ECO:0008006" key="3">
    <source>
        <dbReference type="Google" id="ProtNLM"/>
    </source>
</evidence>
<name>A0A284S7B9_ARMOS</name>
<gene>
    <name evidence="1" type="ORF">ARMOST_20431</name>
</gene>
<evidence type="ECO:0000313" key="2">
    <source>
        <dbReference type="Proteomes" id="UP000219338"/>
    </source>
</evidence>
<accession>A0A284S7B9</accession>
<protein>
    <recommendedName>
        <fullName evidence="3">HAT C-terminal dimerisation domain-containing protein</fullName>
    </recommendedName>
</protein>
<dbReference type="Proteomes" id="UP000219338">
    <property type="component" value="Unassembled WGS sequence"/>
</dbReference>
<proteinExistence type="predicted"/>
<dbReference type="EMBL" id="FUEG01000039">
    <property type="protein sequence ID" value="SJL16901.1"/>
    <property type="molecule type" value="Genomic_DNA"/>
</dbReference>
<organism evidence="1 2">
    <name type="scientific">Armillaria ostoyae</name>
    <name type="common">Armillaria root rot fungus</name>
    <dbReference type="NCBI Taxonomy" id="47428"/>
    <lineage>
        <taxon>Eukaryota</taxon>
        <taxon>Fungi</taxon>
        <taxon>Dikarya</taxon>
        <taxon>Basidiomycota</taxon>
        <taxon>Agaricomycotina</taxon>
        <taxon>Agaricomycetes</taxon>
        <taxon>Agaricomycetidae</taxon>
        <taxon>Agaricales</taxon>
        <taxon>Marasmiineae</taxon>
        <taxon>Physalacriaceae</taxon>
        <taxon>Armillaria</taxon>
    </lineage>
</organism>
<dbReference type="OrthoDB" id="1715602at2759"/>